<evidence type="ECO:0000313" key="1">
    <source>
        <dbReference type="EMBL" id="KKM00057.1"/>
    </source>
</evidence>
<proteinExistence type="predicted"/>
<dbReference type="AlphaFoldDB" id="A0A0F9HAL0"/>
<gene>
    <name evidence="1" type="ORF">LCGC14_1808240</name>
</gene>
<organism evidence="1">
    <name type="scientific">marine sediment metagenome</name>
    <dbReference type="NCBI Taxonomy" id="412755"/>
    <lineage>
        <taxon>unclassified sequences</taxon>
        <taxon>metagenomes</taxon>
        <taxon>ecological metagenomes</taxon>
    </lineage>
</organism>
<reference evidence="1" key="1">
    <citation type="journal article" date="2015" name="Nature">
        <title>Complex archaea that bridge the gap between prokaryotes and eukaryotes.</title>
        <authorList>
            <person name="Spang A."/>
            <person name="Saw J.H."/>
            <person name="Jorgensen S.L."/>
            <person name="Zaremba-Niedzwiedzka K."/>
            <person name="Martijn J."/>
            <person name="Lind A.E."/>
            <person name="van Eijk R."/>
            <person name="Schleper C."/>
            <person name="Guy L."/>
            <person name="Ettema T.J."/>
        </authorList>
    </citation>
    <scope>NUCLEOTIDE SEQUENCE</scope>
</reference>
<accession>A0A0F9HAL0</accession>
<comment type="caution">
    <text evidence="1">The sequence shown here is derived from an EMBL/GenBank/DDBJ whole genome shotgun (WGS) entry which is preliminary data.</text>
</comment>
<protein>
    <submittedName>
        <fullName evidence="1">Uncharacterized protein</fullName>
    </submittedName>
</protein>
<sequence>MEDSELDKYRKELYERAKKVTPYNIAGFIQELMEQSHDYNTCVYATAAAAIAGMSIMADKLGITGFQAGAVMWEYMREAHHIEYPSRLLTYGDMLYPQYGHKYKTISKDIWEWLQKEARRKLDEDGAKEEPFMVQSVRDHMQTIVDGIVPFGYKVKEG</sequence>
<dbReference type="EMBL" id="LAZR01017523">
    <property type="protein sequence ID" value="KKM00057.1"/>
    <property type="molecule type" value="Genomic_DNA"/>
</dbReference>
<name>A0A0F9HAL0_9ZZZZ</name>